<evidence type="ECO:0000313" key="4">
    <source>
        <dbReference type="Proteomes" id="UP000222163"/>
    </source>
</evidence>
<dbReference type="Proteomes" id="UP000222163">
    <property type="component" value="Unassembled WGS sequence"/>
</dbReference>
<proteinExistence type="predicted"/>
<name>A0A2G1BXJ8_9FLAO</name>
<accession>A0A2G1BXJ8</accession>
<keyword evidence="1" id="KW-0812">Transmembrane</keyword>
<keyword evidence="1" id="KW-0472">Membrane</keyword>
<sequence length="112" mass="11957">MVTTENLTAEKTLLKTNSMRITAYINKKIAEGERNSIGVSIILITVGSIIASITAALAVDGNVNLFALIFACVTAMGANAVAISQRPFKIIAWAFIINILGNISLIIYLLMS</sequence>
<reference evidence="2 5" key="3">
    <citation type="submission" date="2023-07" db="EMBL/GenBank/DDBJ databases">
        <title>Genome content predicts the carbon catabolic preferences of heterotrophic bacteria.</title>
        <authorList>
            <person name="Gralka M."/>
        </authorList>
    </citation>
    <scope>NUCLEOTIDE SEQUENCE [LARGE SCALE GENOMIC DNA]</scope>
    <source>
        <strain evidence="2 5">4G03</strain>
    </source>
</reference>
<feature type="transmembrane region" description="Helical" evidence="1">
    <location>
        <begin position="90"/>
        <end position="111"/>
    </location>
</feature>
<evidence type="ECO:0000313" key="3">
    <source>
        <dbReference type="EMBL" id="PHN98747.1"/>
    </source>
</evidence>
<evidence type="ECO:0000313" key="5">
    <source>
        <dbReference type="Proteomes" id="UP001242342"/>
    </source>
</evidence>
<keyword evidence="1" id="KW-1133">Transmembrane helix</keyword>
<dbReference type="Proteomes" id="UP001242342">
    <property type="component" value="Unassembled WGS sequence"/>
</dbReference>
<feature type="transmembrane region" description="Helical" evidence="1">
    <location>
        <begin position="65"/>
        <end position="83"/>
    </location>
</feature>
<gene>
    <name evidence="3" type="ORF">CSC81_04440</name>
    <name evidence="2" type="ORF">Q8W23_04840</name>
</gene>
<comment type="caution">
    <text evidence="3">The sequence shown here is derived from an EMBL/GenBank/DDBJ whole genome shotgun (WGS) entry which is preliminary data.</text>
</comment>
<organism evidence="3 4">
    <name type="scientific">Tenacibaculum discolor</name>
    <dbReference type="NCBI Taxonomy" id="361581"/>
    <lineage>
        <taxon>Bacteria</taxon>
        <taxon>Pseudomonadati</taxon>
        <taxon>Bacteroidota</taxon>
        <taxon>Flavobacteriia</taxon>
        <taxon>Flavobacteriales</taxon>
        <taxon>Flavobacteriaceae</taxon>
        <taxon>Tenacibaculum</taxon>
    </lineage>
</organism>
<reference evidence="3 4" key="1">
    <citation type="journal article" date="2016" name="Nat. Commun.">
        <title>Microbial interactions lead to rapid micro-scale successions on model marine particles.</title>
        <authorList>
            <person name="Datta M.S."/>
            <person name="Sliwerska E."/>
            <person name="Gore J."/>
            <person name="Polz M.F."/>
            <person name="Cordero O.X."/>
        </authorList>
    </citation>
    <scope>NUCLEOTIDE SEQUENCE [LARGE SCALE GENOMIC DNA]</scope>
    <source>
        <strain evidence="3 4">4G03</strain>
    </source>
</reference>
<feature type="transmembrane region" description="Helical" evidence="1">
    <location>
        <begin position="37"/>
        <end position="59"/>
    </location>
</feature>
<dbReference type="EMBL" id="PDUU01000003">
    <property type="protein sequence ID" value="PHN98747.1"/>
    <property type="molecule type" value="Genomic_DNA"/>
</dbReference>
<keyword evidence="5" id="KW-1185">Reference proteome</keyword>
<dbReference type="AlphaFoldDB" id="A0A2G1BXJ8"/>
<evidence type="ECO:0000313" key="2">
    <source>
        <dbReference type="EMBL" id="MDP2540797.1"/>
    </source>
</evidence>
<dbReference type="EMBL" id="JAUYVU010000002">
    <property type="protein sequence ID" value="MDP2540797.1"/>
    <property type="molecule type" value="Genomic_DNA"/>
</dbReference>
<dbReference type="RefSeq" id="WP_099214564.1">
    <property type="nucleotide sequence ID" value="NZ_JAUYVU010000002.1"/>
</dbReference>
<protein>
    <submittedName>
        <fullName evidence="3">Uncharacterized protein</fullName>
    </submittedName>
</protein>
<evidence type="ECO:0000256" key="1">
    <source>
        <dbReference type="SAM" id="Phobius"/>
    </source>
</evidence>
<reference evidence="3" key="2">
    <citation type="submission" date="2017-10" db="EMBL/GenBank/DDBJ databases">
        <authorList>
            <person name="Enke T.N."/>
            <person name="Cordero O.X."/>
        </authorList>
    </citation>
    <scope>NUCLEOTIDE SEQUENCE</scope>
    <source>
        <strain evidence="3">4G03</strain>
    </source>
</reference>